<protein>
    <submittedName>
        <fullName evidence="1">Uncharacterized protein</fullName>
    </submittedName>
</protein>
<reference evidence="1 2" key="1">
    <citation type="submission" date="2020-07" db="EMBL/GenBank/DDBJ databases">
        <title>Sequencing the genomes of 1000 actinobacteria strains.</title>
        <authorList>
            <person name="Klenk H.-P."/>
        </authorList>
    </citation>
    <scope>NUCLEOTIDE SEQUENCE [LARGE SCALE GENOMIC DNA]</scope>
    <source>
        <strain evidence="1 2">CXB654</strain>
    </source>
</reference>
<dbReference type="Proteomes" id="UP000589036">
    <property type="component" value="Unassembled WGS sequence"/>
</dbReference>
<evidence type="ECO:0000313" key="1">
    <source>
        <dbReference type="EMBL" id="NYE50159.1"/>
    </source>
</evidence>
<gene>
    <name evidence="1" type="ORF">HDA32_005279</name>
</gene>
<sequence>MIRDRFAVLSGSQCKVVALVVPAPPHVTDVSIADDAPAARRRPEPGR</sequence>
<dbReference type="AlphaFoldDB" id="A0A852U1T0"/>
<dbReference type="EMBL" id="JACCCC010000001">
    <property type="protein sequence ID" value="NYE50159.1"/>
    <property type="molecule type" value="Genomic_DNA"/>
</dbReference>
<proteinExistence type="predicted"/>
<keyword evidence="2" id="KW-1185">Reference proteome</keyword>
<accession>A0A852U1T0</accession>
<organism evidence="1 2">
    <name type="scientific">Spinactinospora alkalitolerans</name>
    <dbReference type="NCBI Taxonomy" id="687207"/>
    <lineage>
        <taxon>Bacteria</taxon>
        <taxon>Bacillati</taxon>
        <taxon>Actinomycetota</taxon>
        <taxon>Actinomycetes</taxon>
        <taxon>Streptosporangiales</taxon>
        <taxon>Nocardiopsidaceae</taxon>
        <taxon>Spinactinospora</taxon>
    </lineage>
</organism>
<name>A0A852U1T0_9ACTN</name>
<dbReference type="RefSeq" id="WP_179645688.1">
    <property type="nucleotide sequence ID" value="NZ_BAAAYY010000014.1"/>
</dbReference>
<evidence type="ECO:0000313" key="2">
    <source>
        <dbReference type="Proteomes" id="UP000589036"/>
    </source>
</evidence>
<comment type="caution">
    <text evidence="1">The sequence shown here is derived from an EMBL/GenBank/DDBJ whole genome shotgun (WGS) entry which is preliminary data.</text>
</comment>